<evidence type="ECO:0000313" key="2">
    <source>
        <dbReference type="Proteomes" id="UP000594454"/>
    </source>
</evidence>
<dbReference type="Proteomes" id="UP000594454">
    <property type="component" value="Chromosome 3"/>
</dbReference>
<gene>
    <name evidence="1" type="ORF">HERILL_LOCUS6596</name>
</gene>
<dbReference type="InParanoid" id="A0A7R8UNB1"/>
<name>A0A7R8UNB1_HERIL</name>
<evidence type="ECO:0000313" key="1">
    <source>
        <dbReference type="EMBL" id="CAD7083652.1"/>
    </source>
</evidence>
<keyword evidence="2" id="KW-1185">Reference proteome</keyword>
<proteinExistence type="predicted"/>
<accession>A0A7R8UNB1</accession>
<sequence>MTISFEKQYTGNEEKPYEKRKTGKYVIMIFATKISRKSGQHAGTRELSSRACSKQKVDRVNYISKYGSRETGVSGSAVLVYSSCLMNRCKHLTPSQITWNVRGM</sequence>
<dbReference type="EMBL" id="LR899011">
    <property type="protein sequence ID" value="CAD7083652.1"/>
    <property type="molecule type" value="Genomic_DNA"/>
</dbReference>
<dbReference type="AlphaFoldDB" id="A0A7R8UNB1"/>
<protein>
    <submittedName>
        <fullName evidence="1">Uncharacterized protein</fullName>
    </submittedName>
</protein>
<organism evidence="1 2">
    <name type="scientific">Hermetia illucens</name>
    <name type="common">Black soldier fly</name>
    <dbReference type="NCBI Taxonomy" id="343691"/>
    <lineage>
        <taxon>Eukaryota</taxon>
        <taxon>Metazoa</taxon>
        <taxon>Ecdysozoa</taxon>
        <taxon>Arthropoda</taxon>
        <taxon>Hexapoda</taxon>
        <taxon>Insecta</taxon>
        <taxon>Pterygota</taxon>
        <taxon>Neoptera</taxon>
        <taxon>Endopterygota</taxon>
        <taxon>Diptera</taxon>
        <taxon>Brachycera</taxon>
        <taxon>Stratiomyomorpha</taxon>
        <taxon>Stratiomyidae</taxon>
        <taxon>Hermetiinae</taxon>
        <taxon>Hermetia</taxon>
    </lineage>
</organism>
<reference evidence="1 2" key="1">
    <citation type="submission" date="2020-11" db="EMBL/GenBank/DDBJ databases">
        <authorList>
            <person name="Wallbank WR R."/>
            <person name="Pardo Diaz C."/>
            <person name="Kozak K."/>
            <person name="Martin S."/>
            <person name="Jiggins C."/>
            <person name="Moest M."/>
            <person name="Warren A I."/>
            <person name="Generalovic N T."/>
            <person name="Byers J.R.P. K."/>
            <person name="Montejo-Kovacevich G."/>
            <person name="Yen C E."/>
        </authorList>
    </citation>
    <scope>NUCLEOTIDE SEQUENCE [LARGE SCALE GENOMIC DNA]</scope>
</reference>